<evidence type="ECO:0000313" key="2">
    <source>
        <dbReference type="Proteomes" id="UP000199045"/>
    </source>
</evidence>
<name>A0A1G7NQD9_CHIFI</name>
<gene>
    <name evidence="1" type="ORF">SAMN04488121_102894</name>
</gene>
<evidence type="ECO:0000313" key="1">
    <source>
        <dbReference type="EMBL" id="SDF76196.1"/>
    </source>
</evidence>
<sequence length="93" mass="10322">MGLGSILDQAPSSLIVQKTGLSAQKKAPASAGAFIVFCLLQPCKDVYHPLHRQFFVSNLKQKYYYPATGTYLHEEGLPTDYPSSGCHWLYNRG</sequence>
<reference evidence="1 2" key="1">
    <citation type="submission" date="2016-10" db="EMBL/GenBank/DDBJ databases">
        <authorList>
            <person name="de Groot N.N."/>
        </authorList>
    </citation>
    <scope>NUCLEOTIDE SEQUENCE [LARGE SCALE GENOMIC DNA]</scope>
    <source>
        <strain evidence="1 2">DSM 527</strain>
    </source>
</reference>
<dbReference type="EMBL" id="FNBN01000002">
    <property type="protein sequence ID" value="SDF76196.1"/>
    <property type="molecule type" value="Genomic_DNA"/>
</dbReference>
<dbReference type="AlphaFoldDB" id="A0A1G7NQD9"/>
<proteinExistence type="predicted"/>
<dbReference type="Proteomes" id="UP000199045">
    <property type="component" value="Unassembled WGS sequence"/>
</dbReference>
<accession>A0A1G7NQD9</accession>
<organism evidence="1 2">
    <name type="scientific">Chitinophaga filiformis</name>
    <name type="common">Myxococcus filiformis</name>
    <name type="synonym">Flexibacter filiformis</name>
    <dbReference type="NCBI Taxonomy" id="104663"/>
    <lineage>
        <taxon>Bacteria</taxon>
        <taxon>Pseudomonadati</taxon>
        <taxon>Bacteroidota</taxon>
        <taxon>Chitinophagia</taxon>
        <taxon>Chitinophagales</taxon>
        <taxon>Chitinophagaceae</taxon>
        <taxon>Chitinophaga</taxon>
    </lineage>
</organism>
<protein>
    <submittedName>
        <fullName evidence="1">Uncharacterized protein</fullName>
    </submittedName>
</protein>